<gene>
    <name evidence="3" type="ORF">HYC85_021355</name>
</gene>
<dbReference type="AlphaFoldDB" id="A0A7J7GLF2"/>
<dbReference type="FunFam" id="1.10.510.10:FF:000530">
    <property type="entry name" value="probable receptor-like protein kinase At5g59700"/>
    <property type="match status" value="1"/>
</dbReference>
<dbReference type="InterPro" id="IPR043891">
    <property type="entry name" value="SPARK"/>
</dbReference>
<dbReference type="InterPro" id="IPR051564">
    <property type="entry name" value="LRR_receptor-like_kinase"/>
</dbReference>
<dbReference type="PROSITE" id="PS00108">
    <property type="entry name" value="PROTEIN_KINASE_ST"/>
    <property type="match status" value="1"/>
</dbReference>
<feature type="transmembrane region" description="Helical" evidence="1">
    <location>
        <begin position="289"/>
        <end position="312"/>
    </location>
</feature>
<dbReference type="SMART" id="SM00220">
    <property type="entry name" value="S_TKc"/>
    <property type="match status" value="1"/>
</dbReference>
<comment type="caution">
    <text evidence="3">The sequence shown here is derived from an EMBL/GenBank/DDBJ whole genome shotgun (WGS) entry which is preliminary data.</text>
</comment>
<dbReference type="InterPro" id="IPR011009">
    <property type="entry name" value="Kinase-like_dom_sf"/>
</dbReference>
<dbReference type="Pfam" id="PF00069">
    <property type="entry name" value="Pkinase"/>
    <property type="match status" value="1"/>
</dbReference>
<protein>
    <recommendedName>
        <fullName evidence="2">Protein kinase domain-containing protein</fullName>
    </recommendedName>
</protein>
<evidence type="ECO:0000259" key="2">
    <source>
        <dbReference type="PROSITE" id="PS50011"/>
    </source>
</evidence>
<keyword evidence="1" id="KW-1133">Transmembrane helix</keyword>
<dbReference type="InterPro" id="IPR008271">
    <property type="entry name" value="Ser/Thr_kinase_AS"/>
</dbReference>
<dbReference type="EMBL" id="JACBKZ010000010">
    <property type="protein sequence ID" value="KAF5940188.1"/>
    <property type="molecule type" value="Genomic_DNA"/>
</dbReference>
<dbReference type="Gene3D" id="3.30.200.20">
    <property type="entry name" value="Phosphorylase Kinase, domain 1"/>
    <property type="match status" value="1"/>
</dbReference>
<dbReference type="InterPro" id="IPR000719">
    <property type="entry name" value="Prot_kinase_dom"/>
</dbReference>
<evidence type="ECO:0000256" key="1">
    <source>
        <dbReference type="SAM" id="Phobius"/>
    </source>
</evidence>
<proteinExistence type="predicted"/>
<dbReference type="PANTHER" id="PTHR48055:SF9">
    <property type="entry name" value="PROTEIN KINASE DOMAIN-CONTAINING PROTEIN"/>
    <property type="match status" value="1"/>
</dbReference>
<dbReference type="PANTHER" id="PTHR48055">
    <property type="entry name" value="LEUCINE-RICH REPEAT RECEPTOR PROTEIN KINASE EMS1"/>
    <property type="match status" value="1"/>
</dbReference>
<name>A0A7J7GLF2_CAMSI</name>
<keyword evidence="4" id="KW-1185">Reference proteome</keyword>
<keyword evidence="1" id="KW-0472">Membrane</keyword>
<dbReference type="GO" id="GO:0016020">
    <property type="term" value="C:membrane"/>
    <property type="evidence" value="ECO:0007669"/>
    <property type="project" value="TreeGrafter"/>
</dbReference>
<dbReference type="PROSITE" id="PS50011">
    <property type="entry name" value="PROTEIN_KINASE_DOM"/>
    <property type="match status" value="1"/>
</dbReference>
<dbReference type="SUPFAM" id="SSF56112">
    <property type="entry name" value="Protein kinase-like (PK-like)"/>
    <property type="match status" value="1"/>
</dbReference>
<dbReference type="Proteomes" id="UP000593564">
    <property type="component" value="Unassembled WGS sequence"/>
</dbReference>
<dbReference type="GO" id="GO:0005524">
    <property type="term" value="F:ATP binding"/>
    <property type="evidence" value="ECO:0007669"/>
    <property type="project" value="InterPro"/>
</dbReference>
<accession>A0A7J7GLF2</accession>
<dbReference type="Pfam" id="PF19160">
    <property type="entry name" value="SPARK"/>
    <property type="match status" value="1"/>
</dbReference>
<evidence type="ECO:0000313" key="3">
    <source>
        <dbReference type="EMBL" id="KAF5940188.1"/>
    </source>
</evidence>
<dbReference type="FunFam" id="3.30.200.20:FF:000608">
    <property type="entry name" value="Serine/threonine kinase protein"/>
    <property type="match status" value="1"/>
</dbReference>
<reference evidence="4" key="1">
    <citation type="journal article" date="2020" name="Nat. Commun.">
        <title>Genome assembly of wild tea tree DASZ reveals pedigree and selection history of tea varieties.</title>
        <authorList>
            <person name="Zhang W."/>
            <person name="Zhang Y."/>
            <person name="Qiu H."/>
            <person name="Guo Y."/>
            <person name="Wan H."/>
            <person name="Zhang X."/>
            <person name="Scossa F."/>
            <person name="Alseekh S."/>
            <person name="Zhang Q."/>
            <person name="Wang P."/>
            <person name="Xu L."/>
            <person name="Schmidt M.H."/>
            <person name="Jia X."/>
            <person name="Li D."/>
            <person name="Zhu A."/>
            <person name="Guo F."/>
            <person name="Chen W."/>
            <person name="Ni D."/>
            <person name="Usadel B."/>
            <person name="Fernie A.R."/>
            <person name="Wen W."/>
        </authorList>
    </citation>
    <scope>NUCLEOTIDE SEQUENCE [LARGE SCALE GENOMIC DNA]</scope>
    <source>
        <strain evidence="4">cv. G240</strain>
    </source>
</reference>
<reference evidence="3 4" key="2">
    <citation type="submission" date="2020-07" db="EMBL/GenBank/DDBJ databases">
        <title>Genome assembly of wild tea tree DASZ reveals pedigree and selection history of tea varieties.</title>
        <authorList>
            <person name="Zhang W."/>
        </authorList>
    </citation>
    <scope>NUCLEOTIDE SEQUENCE [LARGE SCALE GENOMIC DNA]</scope>
    <source>
        <strain evidence="4">cv. G240</strain>
        <tissue evidence="3">Leaf</tissue>
    </source>
</reference>
<organism evidence="3 4">
    <name type="scientific">Camellia sinensis</name>
    <name type="common">Tea plant</name>
    <name type="synonym">Thea sinensis</name>
    <dbReference type="NCBI Taxonomy" id="4442"/>
    <lineage>
        <taxon>Eukaryota</taxon>
        <taxon>Viridiplantae</taxon>
        <taxon>Streptophyta</taxon>
        <taxon>Embryophyta</taxon>
        <taxon>Tracheophyta</taxon>
        <taxon>Spermatophyta</taxon>
        <taxon>Magnoliopsida</taxon>
        <taxon>eudicotyledons</taxon>
        <taxon>Gunneridae</taxon>
        <taxon>Pentapetalae</taxon>
        <taxon>asterids</taxon>
        <taxon>Ericales</taxon>
        <taxon>Theaceae</taxon>
        <taxon>Camellia</taxon>
    </lineage>
</organism>
<evidence type="ECO:0000313" key="4">
    <source>
        <dbReference type="Proteomes" id="UP000593564"/>
    </source>
</evidence>
<dbReference type="Gene3D" id="1.10.510.10">
    <property type="entry name" value="Transferase(Phosphotransferase) domain 1"/>
    <property type="match status" value="1"/>
</dbReference>
<dbReference type="GO" id="GO:0004672">
    <property type="term" value="F:protein kinase activity"/>
    <property type="evidence" value="ECO:0007669"/>
    <property type="project" value="InterPro"/>
</dbReference>
<keyword evidence="1" id="KW-0812">Transmembrane</keyword>
<feature type="domain" description="Protein kinase" evidence="2">
    <location>
        <begin position="352"/>
        <end position="620"/>
    </location>
</feature>
<sequence>MSWPGPRPGEIMPWPIFEKTDFSRHCNGVFLQNEKQSTFHDYISLLNFHISKAIMYQKCSSMLCILTLFTTINLVLSQNPNSDCILDIQLSSSGNGSNCTQGNWGGFLNDNCCGNAFDGYLQALAQRANQTGQIFLNSTGQIQCLLSMKSVEGDVLNCGIEKLSSGAGGCSDYSVPDVVNNLGNRLTTFDEDCKNLGLDNQSDKACSTCLRSWEEMGASSNNSRDPVVVEADICRFAVLVSLTSSRIGNEKWIQAVYKCLGEKSLPIGNPVSSANGQGVGVKKKANTGLWILIGGGIVGIIVIVIVASWILFRKSIKPRFFKQQSASSYLLADESSSQKIPIKEVYAATNNLSESNFIGQGIAGKVYKGILSNGQHVAVKHILNDGQMETFVREVRSLSHVRHPNLVALLGHCEGEDECFLVYELCHKGNLSGWLFGKDKILFWSQRLEIAVDCARGLWFLHTYPEGAIIHRDIKPTNILICSNFRGKLSDFGLSKVMNMGQSFVSSEVRGTFGYVDPEYRKNHRVNSSGDVYSFGIVLLQILSGQRVINLDLNKPMPIEKLAKFLTRGGKITEFADPKLNGEYSVEAFELVFKLALSCTGIKQQRPSMEQVVERLEKALEISSMVKLLVP</sequence>